<dbReference type="EMBL" id="PTJE01000003">
    <property type="protein sequence ID" value="PPK94888.1"/>
    <property type="molecule type" value="Genomic_DNA"/>
</dbReference>
<dbReference type="OrthoDB" id="671157at2"/>
<dbReference type="InterPro" id="IPR021787">
    <property type="entry name" value="DUF3352"/>
</dbReference>
<dbReference type="Gene3D" id="2.20.110.10">
    <property type="entry name" value="Histone H3 K4-specific methyltransferase SET7/9 N-terminal domain"/>
    <property type="match status" value="1"/>
</dbReference>
<sequence length="661" mass="77559">MTRKKIIWLLVIAILGYLGYQALSIFALEEDKINAVYLVPRDAVFFMEMDEPLRNMNTLAESEIWDHLQTNDDIHKMSAKLNAVDSLFQSESDLFEMIGDRDIILSAHMIKRDDYAFLYIVDMQKLSQLNLLKNNINQLLTGDFTVTKRLYKEIEITEVTDKTTYEILSIAFVKNQMIASYTHSLVEKSIDEFASPEIGRDLQFLEIQREVKQNDLFRFYLNHKYLTDYYKAFSNDESPFVKLLEDHFSFSGFQIDVDNDRLLVAKGYTNGDQTAQSFINALHESGTGSIDATTILPQETALYLSFGFDDFSTLHHNFYNLLGEQQPEMVAEYETGRKQIEELLDIDLQRDFYDWMDDELAFAKADAPNLSEKEGLALAIKTKDTDDALERLKFIEEQIRKKTPVKFKEVDYRGYKINYLEIKGFFKLIIGSLFENIEKPYYTIIDEYVIFSNSPKTLKLFIDSFEEETTLMSDEYYRDFIDEFNSESNVFLYVDTNKLSNASGKYLNKNSRKELKQNEAFFSQFTQIGLELEAQENFFESKAVIHYDRDYDYEAIQLEERNKDVPLDLVTIKKEEINKETIFNIAPIFPDDFTANFYEQKFNNGKLKMKVYLKDGMPDGRYKEYYFDGQLKISGRYDDGKQDGTWRAYLRDGKLFHKKRF</sequence>
<keyword evidence="2" id="KW-1185">Reference proteome</keyword>
<accession>A0A2S6IL06</accession>
<dbReference type="RefSeq" id="WP_104515339.1">
    <property type="nucleotide sequence ID" value="NZ_MQVW01000024.1"/>
</dbReference>
<dbReference type="AlphaFoldDB" id="A0A2S6IL06"/>
<name>A0A2S6IL06_9FLAO</name>
<comment type="caution">
    <text evidence="1">The sequence shown here is derived from an EMBL/GenBank/DDBJ whole genome shotgun (WGS) entry which is preliminary data.</text>
</comment>
<dbReference type="Pfam" id="PF11832">
    <property type="entry name" value="DUF3352"/>
    <property type="match status" value="1"/>
</dbReference>
<proteinExistence type="predicted"/>
<reference evidence="1 2" key="1">
    <citation type="submission" date="2018-02" db="EMBL/GenBank/DDBJ databases">
        <title>Genomic Encyclopedia of Archaeal and Bacterial Type Strains, Phase II (KMG-II): from individual species to whole genera.</title>
        <authorList>
            <person name="Goeker M."/>
        </authorList>
    </citation>
    <scope>NUCLEOTIDE SEQUENCE [LARGE SCALE GENOMIC DNA]</scope>
    <source>
        <strain evidence="1 2">DSM 16809</strain>
    </source>
</reference>
<dbReference type="Proteomes" id="UP000239002">
    <property type="component" value="Unassembled WGS sequence"/>
</dbReference>
<protein>
    <submittedName>
        <fullName evidence="1">Uncharacterized protein DUF3352</fullName>
    </submittedName>
</protein>
<evidence type="ECO:0000313" key="1">
    <source>
        <dbReference type="EMBL" id="PPK94888.1"/>
    </source>
</evidence>
<organism evidence="1 2">
    <name type="scientific">Nonlabens xylanidelens</name>
    <dbReference type="NCBI Taxonomy" id="191564"/>
    <lineage>
        <taxon>Bacteria</taxon>
        <taxon>Pseudomonadati</taxon>
        <taxon>Bacteroidota</taxon>
        <taxon>Flavobacteriia</taxon>
        <taxon>Flavobacteriales</taxon>
        <taxon>Flavobacteriaceae</taxon>
        <taxon>Nonlabens</taxon>
    </lineage>
</organism>
<evidence type="ECO:0000313" key="2">
    <source>
        <dbReference type="Proteomes" id="UP000239002"/>
    </source>
</evidence>
<dbReference type="SUPFAM" id="SSF82185">
    <property type="entry name" value="Histone H3 K4-specific methyltransferase SET7/9 N-terminal domain"/>
    <property type="match status" value="1"/>
</dbReference>
<gene>
    <name evidence="1" type="ORF">LY01_01641</name>
</gene>